<keyword evidence="1" id="KW-0732">Signal</keyword>
<reference evidence="2" key="1">
    <citation type="submission" date="2020-03" db="EMBL/GenBank/DDBJ databases">
        <authorList>
            <person name="Weist P."/>
        </authorList>
    </citation>
    <scope>NUCLEOTIDE SEQUENCE</scope>
</reference>
<evidence type="ECO:0000313" key="2">
    <source>
        <dbReference type="EMBL" id="CAB1437315.1"/>
    </source>
</evidence>
<dbReference type="AlphaFoldDB" id="A0A9N7UUH9"/>
<keyword evidence="3" id="KW-1185">Reference proteome</keyword>
<evidence type="ECO:0000313" key="3">
    <source>
        <dbReference type="Proteomes" id="UP001153269"/>
    </source>
</evidence>
<dbReference type="EMBL" id="CADEAL010002011">
    <property type="protein sequence ID" value="CAB1437315.1"/>
    <property type="molecule type" value="Genomic_DNA"/>
</dbReference>
<gene>
    <name evidence="2" type="ORF">PLEPLA_LOCUS25324</name>
</gene>
<sequence length="100" mass="11142">MNPSLHRPGQSQVWGCRHHLWVLCCVWQGAWLAPAAADETHLRPISSHHPLHKGLVVFPLHCQIIPSMMNLCVSLRSASRPGSPSQPAPCRSCLHLPYLQ</sequence>
<protein>
    <recommendedName>
        <fullName evidence="4">Secreted protein</fullName>
    </recommendedName>
</protein>
<accession>A0A9N7UUH9</accession>
<feature type="signal peptide" evidence="1">
    <location>
        <begin position="1"/>
        <end position="37"/>
    </location>
</feature>
<proteinExistence type="predicted"/>
<comment type="caution">
    <text evidence="2">The sequence shown here is derived from an EMBL/GenBank/DDBJ whole genome shotgun (WGS) entry which is preliminary data.</text>
</comment>
<organism evidence="2 3">
    <name type="scientific">Pleuronectes platessa</name>
    <name type="common">European plaice</name>
    <dbReference type="NCBI Taxonomy" id="8262"/>
    <lineage>
        <taxon>Eukaryota</taxon>
        <taxon>Metazoa</taxon>
        <taxon>Chordata</taxon>
        <taxon>Craniata</taxon>
        <taxon>Vertebrata</taxon>
        <taxon>Euteleostomi</taxon>
        <taxon>Actinopterygii</taxon>
        <taxon>Neopterygii</taxon>
        <taxon>Teleostei</taxon>
        <taxon>Neoteleostei</taxon>
        <taxon>Acanthomorphata</taxon>
        <taxon>Carangaria</taxon>
        <taxon>Pleuronectiformes</taxon>
        <taxon>Pleuronectoidei</taxon>
        <taxon>Pleuronectidae</taxon>
        <taxon>Pleuronectes</taxon>
    </lineage>
</organism>
<feature type="chain" id="PRO_5040117990" description="Secreted protein" evidence="1">
    <location>
        <begin position="38"/>
        <end position="100"/>
    </location>
</feature>
<dbReference type="Proteomes" id="UP001153269">
    <property type="component" value="Unassembled WGS sequence"/>
</dbReference>
<evidence type="ECO:0000256" key="1">
    <source>
        <dbReference type="SAM" id="SignalP"/>
    </source>
</evidence>
<evidence type="ECO:0008006" key="4">
    <source>
        <dbReference type="Google" id="ProtNLM"/>
    </source>
</evidence>
<name>A0A9N7UUH9_PLEPL</name>